<sequence length="92" mass="9661">MPTFFHHWEMTGLTPAALQDMFAAASSHLNGNSWSQEFMTEGQATFRAPGDSTSAQGYTVSLTSDPGQGRLVIDAATACTRGTATAGVDDFG</sequence>
<evidence type="ECO:0000313" key="1">
    <source>
        <dbReference type="EMBL" id="MDI3388215.1"/>
    </source>
</evidence>
<evidence type="ECO:0000313" key="2">
    <source>
        <dbReference type="Proteomes" id="UP001224661"/>
    </source>
</evidence>
<name>A0ABT6RV57_9ACTN</name>
<dbReference type="EMBL" id="JASCIR010000015">
    <property type="protein sequence ID" value="MDI3388215.1"/>
    <property type="molecule type" value="Genomic_DNA"/>
</dbReference>
<protein>
    <submittedName>
        <fullName evidence="1">Uncharacterized protein</fullName>
    </submittedName>
</protein>
<organism evidence="1 2">
    <name type="scientific">Streptomyces solicavernae</name>
    <dbReference type="NCBI Taxonomy" id="3043614"/>
    <lineage>
        <taxon>Bacteria</taxon>
        <taxon>Bacillati</taxon>
        <taxon>Actinomycetota</taxon>
        <taxon>Actinomycetes</taxon>
        <taxon>Kitasatosporales</taxon>
        <taxon>Streptomycetaceae</taxon>
        <taxon>Streptomyces</taxon>
    </lineage>
</organism>
<gene>
    <name evidence="1" type="ORF">QIS99_18685</name>
</gene>
<proteinExistence type="predicted"/>
<accession>A0ABT6RV57</accession>
<dbReference type="RefSeq" id="WP_282514672.1">
    <property type="nucleotide sequence ID" value="NZ_JASCIR010000015.1"/>
</dbReference>
<comment type="caution">
    <text evidence="1">The sequence shown here is derived from an EMBL/GenBank/DDBJ whole genome shotgun (WGS) entry which is preliminary data.</text>
</comment>
<keyword evidence="2" id="KW-1185">Reference proteome</keyword>
<reference evidence="1 2" key="1">
    <citation type="submission" date="2023-05" db="EMBL/GenBank/DDBJ databases">
        <title>Draft genome sequence of Streptomyces sp. B-S-A8 isolated from a cave soil in Thailand.</title>
        <authorList>
            <person name="Chamroensaksri N."/>
            <person name="Muangham S."/>
        </authorList>
    </citation>
    <scope>NUCLEOTIDE SEQUENCE [LARGE SCALE GENOMIC DNA]</scope>
    <source>
        <strain evidence="1 2">B-S-A8</strain>
    </source>
</reference>
<dbReference type="Proteomes" id="UP001224661">
    <property type="component" value="Unassembled WGS sequence"/>
</dbReference>